<feature type="active site" evidence="12">
    <location>
        <position position="401"/>
    </location>
</feature>
<dbReference type="InterPro" id="IPR001736">
    <property type="entry name" value="PLipase_D/transphosphatidylase"/>
</dbReference>
<feature type="transmembrane region" description="Helical" evidence="12">
    <location>
        <begin position="6"/>
        <end position="25"/>
    </location>
</feature>
<reference evidence="15 16" key="1">
    <citation type="submission" date="2020-02" db="EMBL/GenBank/DDBJ databases">
        <title>Genome assembly of a novel Clostridium senegalense strain.</title>
        <authorList>
            <person name="Gupta T.B."/>
            <person name="Jauregui R."/>
            <person name="Maclean P."/>
            <person name="Nawarathana A."/>
            <person name="Brightwell G."/>
        </authorList>
    </citation>
    <scope>NUCLEOTIDE SEQUENCE [LARGE SCALE GENOMIC DNA]</scope>
    <source>
        <strain evidence="15 16">AGRFS4</strain>
    </source>
</reference>
<feature type="domain" description="PLD phosphodiesterase" evidence="14">
    <location>
        <begin position="389"/>
        <end position="416"/>
    </location>
</feature>
<comment type="caution">
    <text evidence="15">The sequence shown here is derived from an EMBL/GenBank/DDBJ whole genome shotgun (WGS) entry which is preliminary data.</text>
</comment>
<feature type="active site" evidence="12">
    <location>
        <position position="217"/>
    </location>
</feature>
<proteinExistence type="inferred from homology"/>
<dbReference type="GO" id="GO:0032049">
    <property type="term" value="P:cardiolipin biosynthetic process"/>
    <property type="evidence" value="ECO:0007669"/>
    <property type="project" value="UniProtKB-UniRule"/>
</dbReference>
<organism evidence="15 16">
    <name type="scientific">Clostridium senegalense</name>
    <dbReference type="NCBI Taxonomy" id="1465809"/>
    <lineage>
        <taxon>Bacteria</taxon>
        <taxon>Bacillati</taxon>
        <taxon>Bacillota</taxon>
        <taxon>Clostridia</taxon>
        <taxon>Eubacteriales</taxon>
        <taxon>Clostridiaceae</taxon>
        <taxon>Clostridium</taxon>
    </lineage>
</organism>
<evidence type="ECO:0000313" key="16">
    <source>
        <dbReference type="Proteomes" id="UP000481872"/>
    </source>
</evidence>
<feature type="active site" evidence="12">
    <location>
        <position position="219"/>
    </location>
</feature>
<feature type="active site" evidence="12">
    <location>
        <position position="394"/>
    </location>
</feature>
<dbReference type="PROSITE" id="PS50035">
    <property type="entry name" value="PLD"/>
    <property type="match status" value="2"/>
</dbReference>
<keyword evidence="7 12" id="KW-1133">Transmembrane helix</keyword>
<dbReference type="PANTHER" id="PTHR21248">
    <property type="entry name" value="CARDIOLIPIN SYNTHASE"/>
    <property type="match status" value="1"/>
</dbReference>
<dbReference type="EMBL" id="JAAGPU010000041">
    <property type="protein sequence ID" value="NEU06338.1"/>
    <property type="molecule type" value="Genomic_DNA"/>
</dbReference>
<keyword evidence="10 12" id="KW-0594">Phospholipid biosynthesis</keyword>
<dbReference type="InterPro" id="IPR027379">
    <property type="entry name" value="CLS_N"/>
</dbReference>
<dbReference type="FunFam" id="3.30.870.10:FF:000014">
    <property type="entry name" value="Cardiolipin synthase"/>
    <property type="match status" value="1"/>
</dbReference>
<evidence type="ECO:0000256" key="11">
    <source>
        <dbReference type="ARBA" id="ARBA00023264"/>
    </source>
</evidence>
<evidence type="ECO:0000256" key="2">
    <source>
        <dbReference type="ARBA" id="ARBA00022475"/>
    </source>
</evidence>
<dbReference type="EC" id="2.7.8.-" evidence="12 13"/>
<evidence type="ECO:0000256" key="1">
    <source>
        <dbReference type="ARBA" id="ARBA00004651"/>
    </source>
</evidence>
<evidence type="ECO:0000256" key="4">
    <source>
        <dbReference type="ARBA" id="ARBA00022679"/>
    </source>
</evidence>
<dbReference type="Pfam" id="PF13396">
    <property type="entry name" value="PLDc_N"/>
    <property type="match status" value="1"/>
</dbReference>
<dbReference type="AlphaFoldDB" id="A0A6M0H7J8"/>
<keyword evidence="3 12" id="KW-0444">Lipid biosynthesis</keyword>
<feature type="active site" evidence="12">
    <location>
        <position position="396"/>
    </location>
</feature>
<dbReference type="SMART" id="SM00155">
    <property type="entry name" value="PLDc"/>
    <property type="match status" value="2"/>
</dbReference>
<keyword evidence="4 12" id="KW-0808">Transferase</keyword>
<keyword evidence="11 12" id="KW-1208">Phospholipid metabolism</keyword>
<evidence type="ECO:0000313" key="15">
    <source>
        <dbReference type="EMBL" id="NEU06338.1"/>
    </source>
</evidence>
<evidence type="ECO:0000256" key="7">
    <source>
        <dbReference type="ARBA" id="ARBA00022989"/>
    </source>
</evidence>
<dbReference type="CDD" id="cd09112">
    <property type="entry name" value="PLDc_CLS_2"/>
    <property type="match status" value="1"/>
</dbReference>
<feature type="domain" description="PLD phosphodiesterase" evidence="14">
    <location>
        <begin position="212"/>
        <end position="239"/>
    </location>
</feature>
<keyword evidence="5 12" id="KW-0812">Transmembrane</keyword>
<evidence type="ECO:0000256" key="5">
    <source>
        <dbReference type="ARBA" id="ARBA00022692"/>
    </source>
</evidence>
<keyword evidence="6" id="KW-0677">Repeat</keyword>
<evidence type="ECO:0000256" key="12">
    <source>
        <dbReference type="HAMAP-Rule" id="MF_01916"/>
    </source>
</evidence>
<dbReference type="Pfam" id="PF13091">
    <property type="entry name" value="PLDc_2"/>
    <property type="match status" value="2"/>
</dbReference>
<evidence type="ECO:0000256" key="6">
    <source>
        <dbReference type="ARBA" id="ARBA00022737"/>
    </source>
</evidence>
<protein>
    <recommendedName>
        <fullName evidence="12 13">Cardiolipin synthase</fullName>
        <shortName evidence="12">CL synthase</shortName>
        <ecNumber evidence="12 13">2.7.8.-</ecNumber>
    </recommendedName>
</protein>
<dbReference type="Gene3D" id="3.30.870.10">
    <property type="entry name" value="Endonuclease Chain A"/>
    <property type="match status" value="2"/>
</dbReference>
<gene>
    <name evidence="15" type="primary">cls</name>
    <name evidence="15" type="ORF">G3M99_16105</name>
</gene>
<sequence>MNSYFILGLIIELINIACALSLVFIERREPETTWAWLLILIVLPGLGFLIYLALGQNLSREKIFKEKTAIDVHKSKNLTEEFNISLHRNTPAKNYTDLVKMNYNNSGAEFTRYNCVKTFISGEDKFSNLLEDIKKAEKFIHIEYYIFRMDGLGRELISLLNKKVDDGVEVRLLVDGMGSRGLRGKNEDYIKSLGIKFAIFFPGLTKLVNLRINYRNHRKIVVIDGQIGYVGGFNVGDEYINKGTQFNFWRDTHLRIQGDAVKELNKRFALDWDYAANDSISQSEKYFPSTINDGNVGVQIVSSGPDHIDEYIKYNYLKIITNAKKYIYIQTPYLVLDRPMIEALKISALSGVDIRIIVPGSPDHFFMEWALSANIGNLIECGIKFYRYQNGFIHSKTIVADDSVCSVGTANLDIRSFKLNFEINAIIYDDIISMQHKDIFISDQKKCQFLTIEKYNNRSTWYKICESIIRLISPIL</sequence>
<feature type="active site" evidence="12">
    <location>
        <position position="224"/>
    </location>
</feature>
<comment type="function">
    <text evidence="12">Catalyzes the reversible phosphatidyl group transfer from one phosphatidylglycerol molecule to another to form cardiolipin (CL) (diphosphatidylglycerol) and glycerol.</text>
</comment>
<evidence type="ECO:0000256" key="3">
    <source>
        <dbReference type="ARBA" id="ARBA00022516"/>
    </source>
</evidence>
<evidence type="ECO:0000256" key="13">
    <source>
        <dbReference type="NCBIfam" id="TIGR04265"/>
    </source>
</evidence>
<evidence type="ECO:0000256" key="8">
    <source>
        <dbReference type="ARBA" id="ARBA00023098"/>
    </source>
</evidence>
<comment type="subcellular location">
    <subcellularLocation>
        <location evidence="1 12">Cell membrane</location>
        <topology evidence="1 12">Multi-pass membrane protein</topology>
    </subcellularLocation>
</comment>
<dbReference type="SUPFAM" id="SSF56024">
    <property type="entry name" value="Phospholipase D/nuclease"/>
    <property type="match status" value="2"/>
</dbReference>
<feature type="transmembrane region" description="Helical" evidence="12">
    <location>
        <begin position="34"/>
        <end position="54"/>
    </location>
</feature>
<dbReference type="Proteomes" id="UP000481872">
    <property type="component" value="Unassembled WGS sequence"/>
</dbReference>
<dbReference type="HAMAP" id="MF_01916">
    <property type="entry name" value="Cardiolipin_synth_Cls"/>
    <property type="match status" value="1"/>
</dbReference>
<dbReference type="NCBIfam" id="TIGR04265">
    <property type="entry name" value="bac_cardiolipin"/>
    <property type="match status" value="1"/>
</dbReference>
<name>A0A6M0H7J8_9CLOT</name>
<evidence type="ECO:0000256" key="10">
    <source>
        <dbReference type="ARBA" id="ARBA00023209"/>
    </source>
</evidence>
<dbReference type="RefSeq" id="WP_199870795.1">
    <property type="nucleotide sequence ID" value="NZ_JAAGPU010000041.1"/>
</dbReference>
<comment type="similarity">
    <text evidence="12">Belongs to the phospholipase D family. Cardiolipin synthase subfamily.</text>
</comment>
<accession>A0A6M0H7J8</accession>
<evidence type="ECO:0000256" key="9">
    <source>
        <dbReference type="ARBA" id="ARBA00023136"/>
    </source>
</evidence>
<comment type="catalytic activity">
    <reaction evidence="12">
        <text>2 a 1,2-diacyl-sn-glycero-3-phospho-(1'-sn-glycerol) = a cardiolipin + glycerol</text>
        <dbReference type="Rhea" id="RHEA:31451"/>
        <dbReference type="ChEBI" id="CHEBI:17754"/>
        <dbReference type="ChEBI" id="CHEBI:62237"/>
        <dbReference type="ChEBI" id="CHEBI:64716"/>
    </reaction>
</comment>
<dbReference type="InterPro" id="IPR025202">
    <property type="entry name" value="PLD-like_dom"/>
</dbReference>
<dbReference type="InterPro" id="IPR030874">
    <property type="entry name" value="Cardiolipin_synth_Firmi"/>
</dbReference>
<dbReference type="GO" id="GO:0005886">
    <property type="term" value="C:plasma membrane"/>
    <property type="evidence" value="ECO:0007669"/>
    <property type="project" value="UniProtKB-SubCell"/>
</dbReference>
<dbReference type="CDD" id="cd09110">
    <property type="entry name" value="PLDc_CLS_1"/>
    <property type="match status" value="1"/>
</dbReference>
<dbReference type="InterPro" id="IPR022924">
    <property type="entry name" value="Cardiolipin_synthase"/>
</dbReference>
<keyword evidence="2 12" id="KW-1003">Cell membrane</keyword>
<dbReference type="PANTHER" id="PTHR21248:SF22">
    <property type="entry name" value="PHOSPHOLIPASE D"/>
    <property type="match status" value="1"/>
</dbReference>
<keyword evidence="8 12" id="KW-0443">Lipid metabolism</keyword>
<evidence type="ECO:0000259" key="14">
    <source>
        <dbReference type="PROSITE" id="PS50035"/>
    </source>
</evidence>
<keyword evidence="16" id="KW-1185">Reference proteome</keyword>
<dbReference type="GO" id="GO:0008808">
    <property type="term" value="F:cardiolipin synthase activity"/>
    <property type="evidence" value="ECO:0007669"/>
    <property type="project" value="UniProtKB-UniRule"/>
</dbReference>
<keyword evidence="9 12" id="KW-0472">Membrane</keyword>